<dbReference type="STRING" id="634436.SAMN05216361_2719"/>
<keyword evidence="1" id="KW-0732">Signal</keyword>
<dbReference type="PANTHER" id="PTHR43689:SF8">
    <property type="entry name" value="ALPHA_BETA-HYDROLASES SUPERFAMILY PROTEIN"/>
    <property type="match status" value="1"/>
</dbReference>
<sequence>MLTRKSFTAMCSALLLGTAALSSSAFAQSYFELTNGFQDLYAKSLGEVRKCMESTPNRFAVCADSLRGEGNAPFILMQAESDSPVAVLVHGLSDSPFFVSAIADELYSQGYTVIAPLLPGHGLKDADADMEDDQLAERWQAHVDEVITLALGASSSGKVVVGGFSTGGALSVDYTLKHPDNVKGLMLFSGALALNGNVESLSKIWGMRWLAKMLDGDYKTDGPNPQKYPKVASFAGLELMSLIREIREQLEQGANITVPVFIAHSEADQTTPIEGVENLLASVDANNTFYVIDASHNLCHADLVVNRRLLEKMNFDKNRADLSETCSVPQVNPQFFPMMRALRGFVEFSLTSE</sequence>
<dbReference type="PANTHER" id="PTHR43689">
    <property type="entry name" value="HYDROLASE"/>
    <property type="match status" value="1"/>
</dbReference>
<dbReference type="AlphaFoldDB" id="A0A1M5LPD4"/>
<dbReference type="Gene3D" id="3.40.50.1820">
    <property type="entry name" value="alpha/beta hydrolase"/>
    <property type="match status" value="1"/>
</dbReference>
<dbReference type="InterPro" id="IPR022742">
    <property type="entry name" value="Hydrolase_4"/>
</dbReference>
<feature type="chain" id="PRO_5012996979" evidence="1">
    <location>
        <begin position="28"/>
        <end position="353"/>
    </location>
</feature>
<feature type="domain" description="Serine aminopeptidase S33" evidence="2">
    <location>
        <begin position="85"/>
        <end position="292"/>
    </location>
</feature>
<keyword evidence="3" id="KW-0378">Hydrolase</keyword>
<evidence type="ECO:0000259" key="2">
    <source>
        <dbReference type="Pfam" id="PF12146"/>
    </source>
</evidence>
<dbReference type="GO" id="GO:0016787">
    <property type="term" value="F:hydrolase activity"/>
    <property type="evidence" value="ECO:0007669"/>
    <property type="project" value="UniProtKB-KW"/>
</dbReference>
<name>A0A1M5LPD4_9ALTE</name>
<evidence type="ECO:0000313" key="4">
    <source>
        <dbReference type="Proteomes" id="UP000184520"/>
    </source>
</evidence>
<dbReference type="EMBL" id="FQWD01000004">
    <property type="protein sequence ID" value="SHG66213.1"/>
    <property type="molecule type" value="Genomic_DNA"/>
</dbReference>
<dbReference type="PRINTS" id="PR00111">
    <property type="entry name" value="ABHYDROLASE"/>
</dbReference>
<dbReference type="Proteomes" id="UP000184520">
    <property type="component" value="Unassembled WGS sequence"/>
</dbReference>
<dbReference type="InterPro" id="IPR000073">
    <property type="entry name" value="AB_hydrolase_1"/>
</dbReference>
<protein>
    <submittedName>
        <fullName evidence="3">Lysophospholipase, alpha-beta hydrolase superfamily</fullName>
    </submittedName>
</protein>
<organism evidence="3 4">
    <name type="scientific">Marisediminitalea aggregata</name>
    <dbReference type="NCBI Taxonomy" id="634436"/>
    <lineage>
        <taxon>Bacteria</taxon>
        <taxon>Pseudomonadati</taxon>
        <taxon>Pseudomonadota</taxon>
        <taxon>Gammaproteobacteria</taxon>
        <taxon>Alteromonadales</taxon>
        <taxon>Alteromonadaceae</taxon>
        <taxon>Marisediminitalea</taxon>
    </lineage>
</organism>
<feature type="signal peptide" evidence="1">
    <location>
        <begin position="1"/>
        <end position="27"/>
    </location>
</feature>
<gene>
    <name evidence="3" type="ORF">SAMN05216361_2719</name>
</gene>
<reference evidence="4" key="1">
    <citation type="submission" date="2016-11" db="EMBL/GenBank/DDBJ databases">
        <authorList>
            <person name="Varghese N."/>
            <person name="Submissions S."/>
        </authorList>
    </citation>
    <scope>NUCLEOTIDE SEQUENCE [LARGE SCALE GENOMIC DNA]</scope>
    <source>
        <strain evidence="4">CGMCC 1.8995</strain>
    </source>
</reference>
<keyword evidence="4" id="KW-1185">Reference proteome</keyword>
<dbReference type="InterPro" id="IPR029058">
    <property type="entry name" value="AB_hydrolase_fold"/>
</dbReference>
<dbReference type="Pfam" id="PF12146">
    <property type="entry name" value="Hydrolase_4"/>
    <property type="match status" value="1"/>
</dbReference>
<evidence type="ECO:0000256" key="1">
    <source>
        <dbReference type="SAM" id="SignalP"/>
    </source>
</evidence>
<dbReference type="SUPFAM" id="SSF53474">
    <property type="entry name" value="alpha/beta-Hydrolases"/>
    <property type="match status" value="1"/>
</dbReference>
<evidence type="ECO:0000313" key="3">
    <source>
        <dbReference type="EMBL" id="SHG66213.1"/>
    </source>
</evidence>
<dbReference type="RefSeq" id="WP_084526518.1">
    <property type="nucleotide sequence ID" value="NZ_FQWD01000004.1"/>
</dbReference>
<proteinExistence type="predicted"/>
<accession>A0A1M5LPD4</accession>